<dbReference type="AlphaFoldDB" id="A0A3B0WWG1"/>
<organism evidence="2">
    <name type="scientific">hydrothermal vent metagenome</name>
    <dbReference type="NCBI Taxonomy" id="652676"/>
    <lineage>
        <taxon>unclassified sequences</taxon>
        <taxon>metagenomes</taxon>
        <taxon>ecological metagenomes</taxon>
    </lineage>
</organism>
<evidence type="ECO:0000313" key="2">
    <source>
        <dbReference type="EMBL" id="VAW56790.1"/>
    </source>
</evidence>
<dbReference type="SMART" id="SM00530">
    <property type="entry name" value="HTH_XRE"/>
    <property type="match status" value="1"/>
</dbReference>
<dbReference type="EMBL" id="UOFF01000279">
    <property type="protein sequence ID" value="VAW56790.1"/>
    <property type="molecule type" value="Genomic_DNA"/>
</dbReference>
<dbReference type="SUPFAM" id="SSF47413">
    <property type="entry name" value="lambda repressor-like DNA-binding domains"/>
    <property type="match status" value="1"/>
</dbReference>
<feature type="domain" description="HTH cro/C1-type" evidence="1">
    <location>
        <begin position="22"/>
        <end position="76"/>
    </location>
</feature>
<dbReference type="InterPro" id="IPR001387">
    <property type="entry name" value="Cro/C1-type_HTH"/>
</dbReference>
<name>A0A3B0WWG1_9ZZZZ</name>
<dbReference type="InterPro" id="IPR010982">
    <property type="entry name" value="Lambda_DNA-bd_dom_sf"/>
</dbReference>
<dbReference type="Gene3D" id="1.10.260.40">
    <property type="entry name" value="lambda repressor-like DNA-binding domains"/>
    <property type="match status" value="1"/>
</dbReference>
<accession>A0A3B0WWG1</accession>
<sequence>MAKQRVYSKYTLEAVILLGGQIKLGRKQRKWSEKNLAERAGISRATLQKIESGEMSCSIGMAFEVAMLVGVNLFEQDKAPLSRHLEQTKDKIALLPKRIKTKVKVVHDDF</sequence>
<evidence type="ECO:0000259" key="1">
    <source>
        <dbReference type="PROSITE" id="PS50943"/>
    </source>
</evidence>
<protein>
    <recommendedName>
        <fullName evidence="1">HTH cro/C1-type domain-containing protein</fullName>
    </recommendedName>
</protein>
<reference evidence="2" key="1">
    <citation type="submission" date="2018-06" db="EMBL/GenBank/DDBJ databases">
        <authorList>
            <person name="Zhirakovskaya E."/>
        </authorList>
    </citation>
    <scope>NUCLEOTIDE SEQUENCE</scope>
</reference>
<dbReference type="Pfam" id="PF01381">
    <property type="entry name" value="HTH_3"/>
    <property type="match status" value="1"/>
</dbReference>
<dbReference type="PROSITE" id="PS50943">
    <property type="entry name" value="HTH_CROC1"/>
    <property type="match status" value="1"/>
</dbReference>
<dbReference type="CDD" id="cd00093">
    <property type="entry name" value="HTH_XRE"/>
    <property type="match status" value="1"/>
</dbReference>
<dbReference type="GO" id="GO:0003677">
    <property type="term" value="F:DNA binding"/>
    <property type="evidence" value="ECO:0007669"/>
    <property type="project" value="InterPro"/>
</dbReference>
<gene>
    <name evidence="2" type="ORF">MNBD_GAMMA07-1497</name>
</gene>
<proteinExistence type="predicted"/>